<gene>
    <name evidence="1" type="ORF">chiPu_0030015</name>
</gene>
<name>A0A401TT76_CHIPU</name>
<dbReference type="EMBL" id="BEZZ01172507">
    <property type="protein sequence ID" value="GCC45843.1"/>
    <property type="molecule type" value="Genomic_DNA"/>
</dbReference>
<evidence type="ECO:0000313" key="1">
    <source>
        <dbReference type="EMBL" id="GCC45843.1"/>
    </source>
</evidence>
<reference evidence="1 2" key="1">
    <citation type="journal article" date="2018" name="Nat. Ecol. Evol.">
        <title>Shark genomes provide insights into elasmobranch evolution and the origin of vertebrates.</title>
        <authorList>
            <person name="Hara Y"/>
            <person name="Yamaguchi K"/>
            <person name="Onimaru K"/>
            <person name="Kadota M"/>
            <person name="Koyanagi M"/>
            <person name="Keeley SD"/>
            <person name="Tatsumi K"/>
            <person name="Tanaka K"/>
            <person name="Motone F"/>
            <person name="Kageyama Y"/>
            <person name="Nozu R"/>
            <person name="Adachi N"/>
            <person name="Nishimura O"/>
            <person name="Nakagawa R"/>
            <person name="Tanegashima C"/>
            <person name="Kiyatake I"/>
            <person name="Matsumoto R"/>
            <person name="Murakumo K"/>
            <person name="Nishida K"/>
            <person name="Terakita A"/>
            <person name="Kuratani S"/>
            <person name="Sato K"/>
            <person name="Hyodo S Kuraku.S."/>
        </authorList>
    </citation>
    <scope>NUCLEOTIDE SEQUENCE [LARGE SCALE GENOMIC DNA]</scope>
</reference>
<comment type="caution">
    <text evidence="1">The sequence shown here is derived from an EMBL/GenBank/DDBJ whole genome shotgun (WGS) entry which is preliminary data.</text>
</comment>
<protein>
    <submittedName>
        <fullName evidence="1">Uncharacterized protein</fullName>
    </submittedName>
</protein>
<proteinExistence type="predicted"/>
<evidence type="ECO:0000313" key="2">
    <source>
        <dbReference type="Proteomes" id="UP000287033"/>
    </source>
</evidence>
<dbReference type="Proteomes" id="UP000287033">
    <property type="component" value="Unassembled WGS sequence"/>
</dbReference>
<keyword evidence="2" id="KW-1185">Reference proteome</keyword>
<sequence>MTITQDRRQRCGRKGFENIVSISQIIQRIRSGQRWFDKTSLGSQTFVWNYEEISEFLTSTEFEMIRLLSIMTLVLWDEVIPYGVVVIDGLTRIRDEIRGWGKGISDGNTRGECSKRRKGKRREWWQKLKTIRQN</sequence>
<accession>A0A401TT76</accession>
<dbReference type="AlphaFoldDB" id="A0A401TT76"/>
<organism evidence="1 2">
    <name type="scientific">Chiloscyllium punctatum</name>
    <name type="common">Brownbanded bambooshark</name>
    <name type="synonym">Hemiscyllium punctatum</name>
    <dbReference type="NCBI Taxonomy" id="137246"/>
    <lineage>
        <taxon>Eukaryota</taxon>
        <taxon>Metazoa</taxon>
        <taxon>Chordata</taxon>
        <taxon>Craniata</taxon>
        <taxon>Vertebrata</taxon>
        <taxon>Chondrichthyes</taxon>
        <taxon>Elasmobranchii</taxon>
        <taxon>Galeomorphii</taxon>
        <taxon>Galeoidea</taxon>
        <taxon>Orectolobiformes</taxon>
        <taxon>Hemiscylliidae</taxon>
        <taxon>Chiloscyllium</taxon>
    </lineage>
</organism>